<evidence type="ECO:0000256" key="2">
    <source>
        <dbReference type="PROSITE-ProRule" id="PRU01282"/>
    </source>
</evidence>
<comment type="similarity">
    <text evidence="1 2">Belongs to the ArsC family.</text>
</comment>
<comment type="caution">
    <text evidence="3">The sequence shown here is derived from an EMBL/GenBank/DDBJ whole genome shotgun (WGS) entry which is preliminary data.</text>
</comment>
<accession>A0A916ZMJ7</accession>
<dbReference type="InterPro" id="IPR036249">
    <property type="entry name" value="Thioredoxin-like_sf"/>
</dbReference>
<dbReference type="EMBL" id="BMGL01000002">
    <property type="protein sequence ID" value="GGE04852.1"/>
    <property type="molecule type" value="Genomic_DNA"/>
</dbReference>
<keyword evidence="4" id="KW-1185">Reference proteome</keyword>
<proteinExistence type="inferred from homology"/>
<reference evidence="3 4" key="1">
    <citation type="journal article" date="2014" name="Int. J. Syst. Evol. Microbiol.">
        <title>Complete genome sequence of Corynebacterium casei LMG S-19264T (=DSM 44701T), isolated from a smear-ripened cheese.</title>
        <authorList>
            <consortium name="US DOE Joint Genome Institute (JGI-PGF)"/>
            <person name="Walter F."/>
            <person name="Albersmeier A."/>
            <person name="Kalinowski J."/>
            <person name="Ruckert C."/>
        </authorList>
    </citation>
    <scope>NUCLEOTIDE SEQUENCE [LARGE SCALE GENOMIC DNA]</scope>
    <source>
        <strain evidence="3 4">CGMCC 1.12925</strain>
    </source>
</reference>
<gene>
    <name evidence="3" type="ORF">GCM10010831_03090</name>
</gene>
<protein>
    <submittedName>
        <fullName evidence="3">Arsenate reductase</fullName>
    </submittedName>
</protein>
<dbReference type="SUPFAM" id="SSF52833">
    <property type="entry name" value="Thioredoxin-like"/>
    <property type="match status" value="1"/>
</dbReference>
<dbReference type="RefSeq" id="WP_188405007.1">
    <property type="nucleotide sequence ID" value="NZ_BMGL01000002.1"/>
</dbReference>
<dbReference type="InterPro" id="IPR006660">
    <property type="entry name" value="Arsenate_reductase-like"/>
</dbReference>
<evidence type="ECO:0000313" key="4">
    <source>
        <dbReference type="Proteomes" id="UP000599688"/>
    </source>
</evidence>
<evidence type="ECO:0000313" key="3">
    <source>
        <dbReference type="EMBL" id="GGE04852.1"/>
    </source>
</evidence>
<dbReference type="Pfam" id="PF03960">
    <property type="entry name" value="ArsC"/>
    <property type="match status" value="1"/>
</dbReference>
<dbReference type="Proteomes" id="UP000599688">
    <property type="component" value="Unassembled WGS sequence"/>
</dbReference>
<dbReference type="PANTHER" id="PTHR30041">
    <property type="entry name" value="ARSENATE REDUCTASE"/>
    <property type="match status" value="1"/>
</dbReference>
<name>A0A916ZMJ7_9FLAO</name>
<dbReference type="AlphaFoldDB" id="A0A916ZMJ7"/>
<dbReference type="PANTHER" id="PTHR30041:SF8">
    <property type="entry name" value="PROTEIN YFFB"/>
    <property type="match status" value="1"/>
</dbReference>
<sequence>MKAYYLSTCSTCKRILGEIQLPESTTLIDIKKNPITVNQLEELYAHTNSYEALFNKRAQLYRKRELNTKKLSENDYKNLLLEHYSFLKRPVFVDQKQIFVGNAKSTIQDLKDYISVQ</sequence>
<organism evidence="3 4">
    <name type="scientific">Psychroflexus salis</name>
    <dbReference type="NCBI Taxonomy" id="1526574"/>
    <lineage>
        <taxon>Bacteria</taxon>
        <taxon>Pseudomonadati</taxon>
        <taxon>Bacteroidota</taxon>
        <taxon>Flavobacteriia</taxon>
        <taxon>Flavobacteriales</taxon>
        <taxon>Flavobacteriaceae</taxon>
        <taxon>Psychroflexus</taxon>
    </lineage>
</organism>
<dbReference type="PROSITE" id="PS51353">
    <property type="entry name" value="ARSC"/>
    <property type="match status" value="1"/>
</dbReference>
<dbReference type="Gene3D" id="3.40.30.10">
    <property type="entry name" value="Glutaredoxin"/>
    <property type="match status" value="1"/>
</dbReference>
<evidence type="ECO:0000256" key="1">
    <source>
        <dbReference type="ARBA" id="ARBA00007198"/>
    </source>
</evidence>